<accession>A0A6N8J4G0</accession>
<organism evidence="2 3">
    <name type="scientific">Chitinophaga oryziterrae</name>
    <dbReference type="NCBI Taxonomy" id="1031224"/>
    <lineage>
        <taxon>Bacteria</taxon>
        <taxon>Pseudomonadati</taxon>
        <taxon>Bacteroidota</taxon>
        <taxon>Chitinophagia</taxon>
        <taxon>Chitinophagales</taxon>
        <taxon>Chitinophagaceae</taxon>
        <taxon>Chitinophaga</taxon>
    </lineage>
</organism>
<gene>
    <name evidence="2" type="ORF">GO495_00765</name>
</gene>
<dbReference type="InterPro" id="IPR025510">
    <property type="entry name" value="DUF4397"/>
</dbReference>
<evidence type="ECO:0000313" key="3">
    <source>
        <dbReference type="Proteomes" id="UP000468388"/>
    </source>
</evidence>
<keyword evidence="3" id="KW-1185">Reference proteome</keyword>
<name>A0A6N8J4G0_9BACT</name>
<evidence type="ECO:0000259" key="1">
    <source>
        <dbReference type="Pfam" id="PF14344"/>
    </source>
</evidence>
<comment type="caution">
    <text evidence="2">The sequence shown here is derived from an EMBL/GenBank/DDBJ whole genome shotgun (WGS) entry which is preliminary data.</text>
</comment>
<dbReference type="OrthoDB" id="9792011at2"/>
<evidence type="ECO:0000313" key="2">
    <source>
        <dbReference type="EMBL" id="MVT39099.1"/>
    </source>
</evidence>
<protein>
    <submittedName>
        <fullName evidence="2">DUF4397 domain-containing protein</fullName>
    </submittedName>
</protein>
<dbReference type="Proteomes" id="UP000468388">
    <property type="component" value="Unassembled WGS sequence"/>
</dbReference>
<dbReference type="Pfam" id="PF14344">
    <property type="entry name" value="DUF4397"/>
    <property type="match status" value="1"/>
</dbReference>
<feature type="domain" description="DUF4397" evidence="1">
    <location>
        <begin position="38"/>
        <end position="160"/>
    </location>
</feature>
<reference evidence="2 3" key="1">
    <citation type="submission" date="2019-12" db="EMBL/GenBank/DDBJ databases">
        <title>The draft genomic sequence of strain Chitinophaga oryziterrae JCM 16595.</title>
        <authorList>
            <person name="Zhang X."/>
        </authorList>
    </citation>
    <scope>NUCLEOTIDE SEQUENCE [LARGE SCALE GENOMIC DNA]</scope>
    <source>
        <strain evidence="2 3">JCM 16595</strain>
    </source>
</reference>
<sequence>MKKDLFLYKGLLVLVCASSMLLSCKKNNNDSQAPAQSNLVIVNVAPKAGPLDITLAGKKLADKLAYGSYSGQPGAPYLSVSANAASSLKVATGSGTVVIDDKLKLEANKRYSLIVYDTLAKTGTSKLLYTLLPDDITPPAKGKSNIRFFHLSPNTPAVHIDIIKDKDSLRLTSTPAVYLTSATAVAEAARFSTINSGTYVIKVKITDSGNKLKTILVIPNVVLADQKIFTISLKGLSGLTDANTLGIHLIQHK</sequence>
<dbReference type="AlphaFoldDB" id="A0A6N8J4G0"/>
<proteinExistence type="predicted"/>
<dbReference type="RefSeq" id="WP_157297802.1">
    <property type="nucleotide sequence ID" value="NZ_BAAAZB010000005.1"/>
</dbReference>
<dbReference type="EMBL" id="WRXO01000001">
    <property type="protein sequence ID" value="MVT39099.1"/>
    <property type="molecule type" value="Genomic_DNA"/>
</dbReference>
<dbReference type="PROSITE" id="PS51257">
    <property type="entry name" value="PROKAR_LIPOPROTEIN"/>
    <property type="match status" value="1"/>
</dbReference>